<dbReference type="EMBL" id="CAADRP010001541">
    <property type="protein sequence ID" value="VFU40273.1"/>
    <property type="molecule type" value="Genomic_DNA"/>
</dbReference>
<dbReference type="InterPro" id="IPR043151">
    <property type="entry name" value="BAH_sf"/>
</dbReference>
<feature type="region of interest" description="Disordered" evidence="4">
    <location>
        <begin position="1014"/>
        <end position="1033"/>
    </location>
</feature>
<feature type="region of interest" description="Disordered" evidence="4">
    <location>
        <begin position="2236"/>
        <end position="2320"/>
    </location>
</feature>
<evidence type="ECO:0000256" key="3">
    <source>
        <dbReference type="PROSITE-ProRule" id="PRU00649"/>
    </source>
</evidence>
<keyword evidence="2 3" id="KW-0539">Nucleus</keyword>
<evidence type="ECO:0000313" key="7">
    <source>
        <dbReference type="EMBL" id="VFU40273.1"/>
    </source>
</evidence>
<feature type="region of interest" description="Disordered" evidence="4">
    <location>
        <begin position="829"/>
        <end position="848"/>
    </location>
</feature>
<feature type="domain" description="TFIIS N-terminal" evidence="6">
    <location>
        <begin position="333"/>
        <end position="410"/>
    </location>
</feature>
<feature type="compositionally biased region" description="Polar residues" evidence="4">
    <location>
        <begin position="1959"/>
        <end position="1988"/>
    </location>
</feature>
<dbReference type="Gene3D" id="2.30.30.490">
    <property type="match status" value="2"/>
</dbReference>
<comment type="subcellular location">
    <subcellularLocation>
        <location evidence="1 3">Nucleus</location>
    </subcellularLocation>
</comment>
<dbReference type="PANTHER" id="PTHR46548">
    <property type="entry name" value="BAH AND TFIIS DOMAIN-CONTAINING PROTEIN-RELATED"/>
    <property type="match status" value="1"/>
</dbReference>
<feature type="domain" description="TFIIS N-terminal" evidence="6">
    <location>
        <begin position="2090"/>
        <end position="2176"/>
    </location>
</feature>
<dbReference type="GO" id="GO:0003682">
    <property type="term" value="F:chromatin binding"/>
    <property type="evidence" value="ECO:0007669"/>
    <property type="project" value="InterPro"/>
</dbReference>
<feature type="region of interest" description="Disordered" evidence="4">
    <location>
        <begin position="1038"/>
        <end position="1078"/>
    </location>
</feature>
<feature type="compositionally biased region" description="Basic and acidic residues" evidence="4">
    <location>
        <begin position="2430"/>
        <end position="2445"/>
    </location>
</feature>
<feature type="region of interest" description="Disordered" evidence="4">
    <location>
        <begin position="707"/>
        <end position="734"/>
    </location>
</feature>
<organism evidence="7">
    <name type="scientific">Salix viminalis</name>
    <name type="common">Common osier</name>
    <name type="synonym">Basket willow</name>
    <dbReference type="NCBI Taxonomy" id="40686"/>
    <lineage>
        <taxon>Eukaryota</taxon>
        <taxon>Viridiplantae</taxon>
        <taxon>Streptophyta</taxon>
        <taxon>Embryophyta</taxon>
        <taxon>Tracheophyta</taxon>
        <taxon>Spermatophyta</taxon>
        <taxon>Magnoliopsida</taxon>
        <taxon>eudicotyledons</taxon>
        <taxon>Gunneridae</taxon>
        <taxon>Pentapetalae</taxon>
        <taxon>rosids</taxon>
        <taxon>fabids</taxon>
        <taxon>Malpighiales</taxon>
        <taxon>Salicaceae</taxon>
        <taxon>Saliceae</taxon>
        <taxon>Salix</taxon>
    </lineage>
</organism>
<name>A0A6N2LGP2_SALVM</name>
<feature type="compositionally biased region" description="Polar residues" evidence="4">
    <location>
        <begin position="453"/>
        <end position="463"/>
    </location>
</feature>
<feature type="region of interest" description="Disordered" evidence="4">
    <location>
        <begin position="2178"/>
        <end position="2212"/>
    </location>
</feature>
<dbReference type="SUPFAM" id="SSF47676">
    <property type="entry name" value="Conserved domain common to transcription factors TFIIS, elongin A, CRSP70"/>
    <property type="match status" value="2"/>
</dbReference>
<feature type="compositionally biased region" description="Low complexity" evidence="4">
    <location>
        <begin position="524"/>
        <end position="538"/>
    </location>
</feature>
<feature type="region of interest" description="Disordered" evidence="4">
    <location>
        <begin position="2675"/>
        <end position="2707"/>
    </location>
</feature>
<feature type="region of interest" description="Disordered" evidence="4">
    <location>
        <begin position="412"/>
        <end position="559"/>
    </location>
</feature>
<feature type="compositionally biased region" description="Basic and acidic residues" evidence="4">
    <location>
        <begin position="1049"/>
        <end position="1059"/>
    </location>
</feature>
<evidence type="ECO:0000259" key="6">
    <source>
        <dbReference type="PROSITE" id="PS51319"/>
    </source>
</evidence>
<gene>
    <name evidence="7" type="ORF">SVIM_LOCUS229657</name>
</gene>
<dbReference type="InterPro" id="IPR001025">
    <property type="entry name" value="BAH_dom"/>
</dbReference>
<feature type="compositionally biased region" description="Low complexity" evidence="4">
    <location>
        <begin position="207"/>
        <end position="220"/>
    </location>
</feature>
<dbReference type="InterPro" id="IPR035441">
    <property type="entry name" value="TFIIS/LEDGF_dom_sf"/>
</dbReference>
<feature type="compositionally biased region" description="Basic and acidic residues" evidence="4">
    <location>
        <begin position="228"/>
        <end position="261"/>
    </location>
</feature>
<feature type="region of interest" description="Disordered" evidence="4">
    <location>
        <begin position="3140"/>
        <end position="3159"/>
    </location>
</feature>
<proteinExistence type="predicted"/>
<feature type="region of interest" description="Disordered" evidence="4">
    <location>
        <begin position="2398"/>
        <end position="2448"/>
    </location>
</feature>
<dbReference type="InterPro" id="IPR003617">
    <property type="entry name" value="TFIIS/CRSP70_N_sub"/>
</dbReference>
<protein>
    <recommendedName>
        <fullName evidence="8">BAH domain-containing protein</fullName>
    </recommendedName>
</protein>
<feature type="region of interest" description="Disordered" evidence="4">
    <location>
        <begin position="2566"/>
        <end position="2611"/>
    </location>
</feature>
<feature type="domain" description="BAH" evidence="5">
    <location>
        <begin position="1809"/>
        <end position="1924"/>
    </location>
</feature>
<sequence>MLHGREGEEWKKDHRHMWTGPTRGNSVVAGDDIVSNSFFKDGRKISVGDCALFKPPQGSPPFIGIIRWLTNGKDNKLRLGVNWLHRSAEVKLGKGILLEAAPNEIFYSFHEDEIPAVSLLHPCKVAFLPKGVELQSGICSFVCRRVYDITNKCLCWLTDRDYINERQEVVDHLLYKTRLEMHGTVQPGGRSPKPVNGPTSTSQLKPVSDSVQNSVSSISSHGKGKKRERGDQVPEPVKRERATKMDDGDSGHSRPESLWKSEVSKFTDRGGLVDSEGVEKLVHIMLPERNEKKIDLVGRSILAGVVAVTEKFDCLNQFVQLRGLPVFDEWLQEVHKGKIGDGSPKDGDKSVEEFLLVLLRALDKLPVNLHALQMCNIGKSVNHLRTHKNLEIQKKARSLVDTWKKRVEAEMDANAKSASNQGVPWPARSRLSEVPHGGNRQSGASSEVGMKSSGVQLSASKTVSVKVVQGETVTKSASTSPGPVRSATSPGSVGNNSKEAQPRNTGASVASDPSPTVARDEKSSSSSLSHNNSQSCSSDHAKTGGFSGKEDARSSTAGSMTANKIVGSLRHRKSINGFPGQVLSGVQKETGSSRNSSLHRNSGSEKLSHSSLTCEKALDAPMTEGNGNKLIVKIPNRGRSPTQSSSGGTFEDALVMNSRASSPVISERHDQFDHNLKGKNDSYRANIASDVKTESWQSNDFKEVLTGSDEGVGSPATVPDEEHGRIGDDDRKSGEVSKATLTSTVYEHKLGKLNDASFSSMNALIESCAKYSEGNASMSVSDAVGMNLLASVAAGEMSKSDMVSPTGSPRRNMPIEHPCVPSDLRAKLSPCDDPAQSQSKPVDGVDYEDDKRGITVGTSLSKNTEALTVLFLQEKNTGELNGPPNSSHVELQQTAKPCLESKLKSEETSVAAVSSASTAVKTSNCGGKESWEKEGGGRSNVDGISDDKEKLCGSVFNDINNTGMQVATAAMEGSSSNHLVEFDAENKKNIHKELKISIKAEPKPSAIIRSDFAKGTNDEVLQPPCSGKDLDSENLHEVKAGETGGGSHSTEKNKIEHESNTASAATDHESECKVESLGGNQADEQCSARPAAHNAAPMFVQPAEQVVRSTGSKLAGTGVDETDECTSDAAEASSLSATGGLDLEAKVEFDLNEGYIADDVKYGDPNNLIEPVCSSVIQLISPLPLPVSSVSSGLPASITVAAAAKGPFVPPEDLLKSRGELGWKGSAATSAFRPAEPRKVLEIPLGTANISLPDAMVSKPGRPLLDIDLNVPDERILEDLASRSSAQETVSISDLAKNNDCARDALMGSISVRSSGGLDLDLNRADEASDIGNHLTSIGWRLDAPLHPAKLSGGFLNGKVGGCRDFDLNDGPLVDEVSVEPSPLGRHTRNIAPSQPSISSLRMNSAEMGNFPSWFPQGNPYPAVTIQSVLHDRGEQPFPMVATGGPQRILAPSTGSNPFNHDVYRGAVLSSSPALPFPSTPFQYPVFPFGTSFSLPSATFSGGSASYVDSSTGGRLCFPTVPSQVLAPVGVVSSHYPRPYAVNLPDSNNNGAMESSKKWVRQGLDLNAGPLGADVEGRDEISALASRQLSVASSQAHAEEILRMYQVTSGNFMKRKEPEGGWDGYKQSSWQSCTQALVHRSSNCVSIFSVFSITVLLVGCWLTPKDGLTCDPKDGCVVVLELSQDKRSFPQIAVVTVQFLCANFVSARIKILGQVWSTLPSLYCTMLTTMPSTDGKCELGLRVDGTRKEKCKAMLHGREAEEERKKDSIRHMLTAPTRVNNNSVVAAPDFVPSPSSSLSSTDSFYKDGRKVSVGDSALFKPPQDSPPFIGIIRRLTTDKENKLKLGVNWLYRPADIKLGKGILLEAAPNEVFFSFHKDEIPGASLLHPCKVAFLPKGVELPSGICSFVCRRVYDITNKCLWWLTDQDYINERQEVVDQLLSKTRLEMHATVQPGGCSPKTMNGPTSTSQLKPSSDSVQNNASSFPSQSKGKKRERGDQGSEPIKRERFTKVDDVDSVHRPESIWTSEISKFTEKGRLVDSEGVEKLVHLMLPERNERKVDLVGRSMLAGVIAATDKFDCLNRFVQLKGLPVFDEWLQEVHKGKVGDGSSPKDSDRSVEEFLLVLLHALDKLPINLHALQMCNIGKSVNHLRSHKNLEIQKKARSLVDTWKKRVEAEMDANAKSSSHQGVTWPARSRLPEASQGRPSSVSSEIAMKSSVAQLPALKSGPVKLVQGETVTKSASSPGPIKLIASPGSVGNNLKDGQPRNTGVSCTSDLPASAARDEKSSSSSQSHNNSQSCSSDHAKTAGLPGKEDARSSTAVSMATNKIIGGSLRQRKSVNGFSGPAVSGVQRDSGSSRTSPLHRNPGSEKLQQSSLACDKALDVPAAEEIGHKFTVKIPNRGRSPAQSSSGGTLEDTLVMNSRDSSPVPSERHDQFDHNLKEKNSSYRANIASDVKTESWQSNDFKEVLTGSDEGDGSPATVPDDEHGQMGDDAGKSGEVSKDTPSSNVYVHKFGKLHDASFSSMNALIESCAKYSEGNASMSVGDAVGMNLLASVAAGEISKSDMVSPIDSPRRNMPIEHPCAPSGSGAKDSPCDVPAQSHGKPVDDEDEKQGITVGTSLSKNTEAKTVLFSQKTHTGELNGPPNSSHLDGHQIAEPCLESNVKSEEIPAAAVSSASMAVKTSNSSGKEPWEKEGGGRSNLDGISDDKEKLHSSVLNEINNTGVQVGTDAVDASSSNHPVEAVGENKKNMNKELDVSIEDEPKPPAMMRSEFAKGTNDGVLKPSSSGKDVVSENMHDVKAGETDGRSHSTEKNKIEHECNTASATTDYEGECKVKSLGGNQVIEQCSARPATHKASPTLVQAPELVVSTGSKLAGTGADETEECMSAPAAASLSATGGSDLEAKVEFDLNEGFISDDVKYGESSNLRAPECSSAIQLSSPFPLPVSSVSSGLPSSITVAAAAKGPFNPPEDLLKSRGELGWKGSAATSAFRPAEPRKALEIPLGTANISLTDSMFDKPGRPLLDFDLNVPDERILEDLASQSSAQDAVSATDLSRNNDCARDALTGSISVRNSGGLDLDLNRVDEASDMGNHLTSISWKLDAPLLPAKSSSGGLLNGAVIGRMDFDLNDGPLVDEVSAEPSPLGQHTQNIVPSQPPISSHRMNSTEMGNFPSWFPRGNPYPAVRIQSILHDNGEQPFPIVAAGGPQRMLASSTSSNSYNNDVYRGAVLSSSPAVPFPSPPFQYPVFPFGTNFRLPSATFSGGSASYVDSPSGGRLCFPTVPSQVLAPVGAMSSHYPRPSYAVNFPDSNNNSAVESSRKWGRQVLDLNAGPLGPDIEGRDETSTLGSRQLSFASSQVLTEEQLRMCQVTSGGVLKRKEPEDGLEGYKQSSWHYSSPGWILANSKRSSNLLSQGWVVSELYGAQSSLRPPPCHCTHCAFQESVWGR</sequence>
<dbReference type="PANTHER" id="PTHR46548:SF1">
    <property type="entry name" value="BAH AND TFIIS DOMAIN-CONTAINING PROTEIN-RELATED"/>
    <property type="match status" value="1"/>
</dbReference>
<feature type="compositionally biased region" description="Low complexity" evidence="4">
    <location>
        <begin position="2287"/>
        <end position="2301"/>
    </location>
</feature>
<feature type="region of interest" description="Disordered" evidence="4">
    <location>
        <begin position="183"/>
        <end position="261"/>
    </location>
</feature>
<dbReference type="Pfam" id="PF01426">
    <property type="entry name" value="BAH"/>
    <property type="match status" value="2"/>
</dbReference>
<evidence type="ECO:0000256" key="4">
    <source>
        <dbReference type="SAM" id="MobiDB-lite"/>
    </source>
</evidence>
<feature type="compositionally biased region" description="Polar residues" evidence="4">
    <location>
        <begin position="639"/>
        <end position="648"/>
    </location>
</feature>
<dbReference type="GO" id="GO:0005634">
    <property type="term" value="C:nucleus"/>
    <property type="evidence" value="ECO:0007669"/>
    <property type="project" value="UniProtKB-SubCell"/>
</dbReference>
<feature type="compositionally biased region" description="Polar residues" evidence="4">
    <location>
        <begin position="471"/>
        <end position="514"/>
    </location>
</feature>
<evidence type="ECO:0000256" key="2">
    <source>
        <dbReference type="ARBA" id="ARBA00023242"/>
    </source>
</evidence>
<evidence type="ECO:0000259" key="5">
    <source>
        <dbReference type="PROSITE" id="PS51038"/>
    </source>
</evidence>
<feature type="compositionally biased region" description="Basic and acidic residues" evidence="4">
    <location>
        <begin position="1994"/>
        <end position="2012"/>
    </location>
</feature>
<feature type="compositionally biased region" description="Polar residues" evidence="4">
    <location>
        <begin position="2419"/>
        <end position="2428"/>
    </location>
</feature>
<feature type="region of interest" description="Disordered" evidence="4">
    <location>
        <begin position="576"/>
        <end position="650"/>
    </location>
</feature>
<dbReference type="SMART" id="SM00509">
    <property type="entry name" value="TFS2N"/>
    <property type="match status" value="2"/>
</dbReference>
<feature type="compositionally biased region" description="Polar residues" evidence="4">
    <location>
        <begin position="587"/>
        <end position="601"/>
    </location>
</feature>
<dbReference type="Gene3D" id="1.20.930.10">
    <property type="entry name" value="Conserved domain common to transcription factors TFIIS, elongin A, CRSP70"/>
    <property type="match status" value="2"/>
</dbReference>
<dbReference type="Pfam" id="PF08711">
    <property type="entry name" value="Med26"/>
    <property type="match status" value="2"/>
</dbReference>
<feature type="region of interest" description="Disordered" evidence="4">
    <location>
        <begin position="2468"/>
        <end position="2505"/>
    </location>
</feature>
<feature type="region of interest" description="Disordered" evidence="4">
    <location>
        <begin position="2336"/>
        <end position="2375"/>
    </location>
</feature>
<accession>A0A6N2LGP2</accession>
<dbReference type="CDD" id="cd00183">
    <property type="entry name" value="TFIIS_I"/>
    <property type="match status" value="2"/>
</dbReference>
<feature type="compositionally biased region" description="Basic and acidic residues" evidence="4">
    <location>
        <begin position="720"/>
        <end position="734"/>
    </location>
</feature>
<evidence type="ECO:0000256" key="1">
    <source>
        <dbReference type="ARBA" id="ARBA00004123"/>
    </source>
</evidence>
<feature type="compositionally biased region" description="Polar residues" evidence="4">
    <location>
        <begin position="3145"/>
        <end position="3159"/>
    </location>
</feature>
<dbReference type="PROSITE" id="PS51319">
    <property type="entry name" value="TFIIS_N"/>
    <property type="match status" value="2"/>
</dbReference>
<feature type="compositionally biased region" description="Polar residues" evidence="4">
    <location>
        <begin position="2265"/>
        <end position="2276"/>
    </location>
</feature>
<dbReference type="InterPro" id="IPR017923">
    <property type="entry name" value="TFIIS_N"/>
</dbReference>
<feature type="compositionally biased region" description="Basic and acidic residues" evidence="4">
    <location>
        <begin position="2484"/>
        <end position="2502"/>
    </location>
</feature>
<dbReference type="SMART" id="SM00439">
    <property type="entry name" value="BAH"/>
    <property type="match status" value="2"/>
</dbReference>
<feature type="compositionally biased region" description="Polar residues" evidence="4">
    <location>
        <begin position="2351"/>
        <end position="2362"/>
    </location>
</feature>
<feature type="region of interest" description="Disordered" evidence="4">
    <location>
        <begin position="1950"/>
        <end position="2012"/>
    </location>
</feature>
<evidence type="ECO:0008006" key="8">
    <source>
        <dbReference type="Google" id="ProtNLM"/>
    </source>
</evidence>
<feature type="region of interest" description="Disordered" evidence="4">
    <location>
        <begin position="921"/>
        <end position="944"/>
    </location>
</feature>
<reference evidence="7" key="1">
    <citation type="submission" date="2019-03" db="EMBL/GenBank/DDBJ databases">
        <authorList>
            <person name="Mank J."/>
            <person name="Almeida P."/>
        </authorList>
    </citation>
    <scope>NUCLEOTIDE SEQUENCE</scope>
    <source>
        <strain evidence="7">78183</strain>
    </source>
</reference>
<dbReference type="PROSITE" id="PS51038">
    <property type="entry name" value="BAH"/>
    <property type="match status" value="2"/>
</dbReference>
<feature type="domain" description="BAH" evidence="5">
    <location>
        <begin position="43"/>
        <end position="158"/>
    </location>
</feature>